<evidence type="ECO:0000256" key="1">
    <source>
        <dbReference type="SAM" id="Phobius"/>
    </source>
</evidence>
<dbReference type="EMBL" id="GL762854">
    <property type="protein sequence ID" value="EFZ20642.1"/>
    <property type="molecule type" value="Genomic_DNA"/>
</dbReference>
<feature type="non-terminal residue" evidence="2">
    <location>
        <position position="201"/>
    </location>
</feature>
<organism>
    <name type="scientific">Solenopsis invicta</name>
    <name type="common">Red imported fire ant</name>
    <name type="synonym">Solenopsis wagneri</name>
    <dbReference type="NCBI Taxonomy" id="13686"/>
    <lineage>
        <taxon>Eukaryota</taxon>
        <taxon>Metazoa</taxon>
        <taxon>Ecdysozoa</taxon>
        <taxon>Arthropoda</taxon>
        <taxon>Hexapoda</taxon>
        <taxon>Insecta</taxon>
        <taxon>Pterygota</taxon>
        <taxon>Neoptera</taxon>
        <taxon>Endopterygota</taxon>
        <taxon>Hymenoptera</taxon>
        <taxon>Apocrita</taxon>
        <taxon>Aculeata</taxon>
        <taxon>Formicoidea</taxon>
        <taxon>Formicidae</taxon>
        <taxon>Myrmicinae</taxon>
        <taxon>Solenopsis</taxon>
    </lineage>
</organism>
<accession>E9IFL0</accession>
<name>E9IFL0_SOLIN</name>
<dbReference type="HOGENOM" id="CLU_1361955_0_0_1"/>
<reference evidence="2" key="1">
    <citation type="journal article" date="2011" name="Proc. Natl. Acad. Sci. U.S.A.">
        <title>The genome of the fire ant Solenopsis invicta.</title>
        <authorList>
            <person name="Wurm Y."/>
            <person name="Wang J."/>
            <person name="Riba-Grognuz O."/>
            <person name="Corona M."/>
            <person name="Nygaard S."/>
            <person name="Hunt B.G."/>
            <person name="Ingram K.K."/>
            <person name="Falquet L."/>
            <person name="Nipitwattanaphon M."/>
            <person name="Gotzek D."/>
            <person name="Dijkstra M.B."/>
            <person name="Oettler J."/>
            <person name="Comtesse F."/>
            <person name="Shih C.J."/>
            <person name="Wu W.J."/>
            <person name="Yang C.C."/>
            <person name="Thomas J."/>
            <person name="Beaudoing E."/>
            <person name="Pradervand S."/>
            <person name="Flegel V."/>
            <person name="Cook E.D."/>
            <person name="Fabbretti R."/>
            <person name="Stockinger H."/>
            <person name="Long L."/>
            <person name="Farmerie W.G."/>
            <person name="Oakey J."/>
            <person name="Boomsma J.J."/>
            <person name="Pamilo P."/>
            <person name="Yi S.V."/>
            <person name="Heinze J."/>
            <person name="Goodisman M.A."/>
            <person name="Farinelli L."/>
            <person name="Harshman K."/>
            <person name="Hulo N."/>
            <person name="Cerutti L."/>
            <person name="Xenarios I."/>
            <person name="Shoemaker D."/>
            <person name="Keller L."/>
        </authorList>
    </citation>
    <scope>NUCLEOTIDE SEQUENCE [LARGE SCALE GENOMIC DNA]</scope>
</reference>
<keyword evidence="1" id="KW-0472">Membrane</keyword>
<protein>
    <submittedName>
        <fullName evidence="2">Uncharacterized protein</fullName>
    </submittedName>
</protein>
<proteinExistence type="predicted"/>
<sequence>LPVPFLSNHASLKRDLIFSSIAFLFALSPSAIIPGPIYKLFTTTCSLLTSKASSTFPMSMTCFCKSATQLGEPTSDTPILQGGRFSACYVTRPSSQLSPPKTQRNILTVAVSIQIEQEWLLRSQLGLRACIVSVILYTFFKFNELRVKLIFSHNNYKLNKINHAALESVLTRSQLLREISSQPQWSSWLRHPYWRFGRSQI</sequence>
<evidence type="ECO:0000313" key="2">
    <source>
        <dbReference type="EMBL" id="EFZ20642.1"/>
    </source>
</evidence>
<gene>
    <name evidence="2" type="ORF">SINV_06887</name>
</gene>
<feature type="non-terminal residue" evidence="2">
    <location>
        <position position="1"/>
    </location>
</feature>
<feature type="transmembrane region" description="Helical" evidence="1">
    <location>
        <begin position="16"/>
        <end position="38"/>
    </location>
</feature>
<keyword evidence="1" id="KW-0812">Transmembrane</keyword>
<keyword evidence="1" id="KW-1133">Transmembrane helix</keyword>
<dbReference type="AlphaFoldDB" id="E9IFL0"/>